<proteinExistence type="predicted"/>
<dbReference type="Gene3D" id="1.25.40.10">
    <property type="entry name" value="Tetratricopeptide repeat domain"/>
    <property type="match status" value="1"/>
</dbReference>
<keyword evidence="1" id="KW-0201">Cytochrome c-type biogenesis</keyword>
<dbReference type="EMBL" id="WOSW01000014">
    <property type="protein sequence ID" value="NHO32672.1"/>
    <property type="molecule type" value="Genomic_DNA"/>
</dbReference>
<dbReference type="InterPro" id="IPR017560">
    <property type="entry name" value="Cyt_c_biogenesis_CcmI"/>
</dbReference>
<dbReference type="RefSeq" id="WP_173577206.1">
    <property type="nucleotide sequence ID" value="NZ_WOSW01000014.1"/>
</dbReference>
<accession>A0ABX0KFG7</accession>
<dbReference type="Proteomes" id="UP000615326">
    <property type="component" value="Unassembled WGS sequence"/>
</dbReference>
<feature type="region of interest" description="Disordered" evidence="2">
    <location>
        <begin position="222"/>
        <end position="243"/>
    </location>
</feature>
<evidence type="ECO:0000256" key="2">
    <source>
        <dbReference type="SAM" id="MobiDB-lite"/>
    </source>
</evidence>
<gene>
    <name evidence="3" type="primary">ccmI</name>
    <name evidence="3" type="ORF">GOB84_08875</name>
</gene>
<dbReference type="InterPro" id="IPR011990">
    <property type="entry name" value="TPR-like_helical_dom_sf"/>
</dbReference>
<comment type="caution">
    <text evidence="3">The sequence shown here is derived from an EMBL/GenBank/DDBJ whole genome shotgun (WGS) entry which is preliminary data.</text>
</comment>
<evidence type="ECO:0000313" key="3">
    <source>
        <dbReference type="EMBL" id="NHO32672.1"/>
    </source>
</evidence>
<organism evidence="3 4">
    <name type="scientific">Acetobacter fallax</name>
    <dbReference type="NCBI Taxonomy" id="1737473"/>
    <lineage>
        <taxon>Bacteria</taxon>
        <taxon>Pseudomonadati</taxon>
        <taxon>Pseudomonadota</taxon>
        <taxon>Alphaproteobacteria</taxon>
        <taxon>Acetobacterales</taxon>
        <taxon>Acetobacteraceae</taxon>
        <taxon>Acetobacter</taxon>
    </lineage>
</organism>
<sequence>MIWLSIACLSVFALLPAAFALWRRAVARDERSAALELHEAQLVELDRDLSSGMIALSEHSVAQLEIQRRILVADRAPAEMADRAARNRVFIALALVPLVAVGLYLTGGGHPGFPAQPLAPRLEAVHAHDEKAGKAIDQLKQTLSVLPPGDPSIRQGYLLLGQAEASRGHDADAAVAWRKALDLEFAPELALQVAEEQVRSQGRISADSLALYRRALDAAPKDAPWRQAVQQRIAQGEHDQEQP</sequence>
<protein>
    <submittedName>
        <fullName evidence="3">C-type cytochrome biogenesis protein CcmI</fullName>
    </submittedName>
</protein>
<evidence type="ECO:0000256" key="1">
    <source>
        <dbReference type="ARBA" id="ARBA00022748"/>
    </source>
</evidence>
<evidence type="ECO:0000313" key="4">
    <source>
        <dbReference type="Proteomes" id="UP000615326"/>
    </source>
</evidence>
<name>A0ABX0KFG7_9PROT</name>
<reference evidence="3 4" key="1">
    <citation type="journal article" date="2020" name="Int. J. Syst. Evol. Microbiol.">
        <title>Novel acetic acid bacteria from cider fermentations: Acetobacter conturbans sp. nov. and Acetobacter fallax sp. nov.</title>
        <authorList>
            <person name="Sombolestani A.S."/>
            <person name="Cleenwerck I."/>
            <person name="Cnockaert M."/>
            <person name="Borremans W."/>
            <person name="Wieme A.D."/>
            <person name="De Vuyst L."/>
            <person name="Vandamme P."/>
        </authorList>
    </citation>
    <scope>NUCLEOTIDE SEQUENCE [LARGE SCALE GENOMIC DNA]</scope>
    <source>
        <strain evidence="3 4">LMG 1637</strain>
    </source>
</reference>
<keyword evidence="4" id="KW-1185">Reference proteome</keyword>
<dbReference type="NCBIfam" id="TIGR03142">
    <property type="entry name" value="cytochro_ccmI"/>
    <property type="match status" value="1"/>
</dbReference>